<proteinExistence type="predicted"/>
<feature type="coiled-coil region" evidence="1">
    <location>
        <begin position="6"/>
        <end position="33"/>
    </location>
</feature>
<evidence type="ECO:0000256" key="1">
    <source>
        <dbReference type="SAM" id="Coils"/>
    </source>
</evidence>
<protein>
    <submittedName>
        <fullName evidence="3">Uncharacterized protein</fullName>
    </submittedName>
</protein>
<dbReference type="AlphaFoldDB" id="A0A1L7WBB2"/>
<evidence type="ECO:0000313" key="4">
    <source>
        <dbReference type="Proteomes" id="UP000183971"/>
    </source>
</evidence>
<feature type="coiled-coil region" evidence="1">
    <location>
        <begin position="350"/>
        <end position="384"/>
    </location>
</feature>
<keyword evidence="4" id="KW-1185">Reference proteome</keyword>
<dbReference type="VEuPathDB" id="FungiDB:FPRO_16107"/>
<sequence length="668" mass="76114">MAPLVVSSTGATIKELERKLSIAKDEITALTQQINDEHIINGRERVECATLQKGTENLKRALAENVLFTETITQTLREARWDNDRFRREIGCLQSEICRMQSERVQTDKYISFIDQQLLERNRTIEELHGQISSIWDKVNATKSSEIASTHIQKCYNSQTTFLASLNMSVVAQIQALVTRFSHESSNKQEVEKQLSKARSHATKLNDETEKLRRHLQMSQKETKTLRNEVKKQSEAKKFLEHELKKSKQDANNTSSKGHIVTEGQFQHIQDAITLCPGKAMGEVERLKSQIEEKEIRIQEQVMLQNKLEDSIAHQAEEHPLTSQKSSELRERLNSLGEGFRHDAGLSEDVDDLNQQVAKQMERVSELEARNEILEDECAQLRDDVLRHAKSSELLKQESFHYKGRSITNERDILDALGKNRAQLSCHIYDTILDVTKDINDVYDANDAVNALDGFFAEVEGSIHLFSLQVDNDVVMFQQLINSFKRLKPCPWYGDSLVEAQDMYEKTVCFRKAASSFRQDASRELQALASSKPNVLPFSVTMAERQTALSGKIPTARLLLSYVLVTVVLWICNWMPFILRSFLVVFSCHFGYLWAARAQEARENNSRKYLESLCGDPVAGRMSAVSAREAHKQLLASSSAAPSKWDTRQVVMPAKNPESKNRGKKKKR</sequence>
<feature type="coiled-coil region" evidence="1">
    <location>
        <begin position="188"/>
        <end position="257"/>
    </location>
</feature>
<accession>A0A1L7WBB2</accession>
<reference evidence="4" key="1">
    <citation type="journal article" date="2016" name="Genome Biol. Evol.">
        <title>Comparative 'omics' of the Fusarium fujikuroi species complex highlights differences in genetic potential and metabolite synthesis.</title>
        <authorList>
            <person name="Niehaus E.-M."/>
            <person name="Muensterkoetter M."/>
            <person name="Proctor R.H."/>
            <person name="Brown D.W."/>
            <person name="Sharon A."/>
            <person name="Idan Y."/>
            <person name="Oren-Young L."/>
            <person name="Sieber C.M."/>
            <person name="Novak O."/>
            <person name="Pencik A."/>
            <person name="Tarkowska D."/>
            <person name="Hromadova K."/>
            <person name="Freeman S."/>
            <person name="Maymon M."/>
            <person name="Elazar M."/>
            <person name="Youssef S.A."/>
            <person name="El-Shabrawy E.S.M."/>
            <person name="Shalaby A.B.A."/>
            <person name="Houterman P."/>
            <person name="Brock N.L."/>
            <person name="Burkhardt I."/>
            <person name="Tsavkelova E.A."/>
            <person name="Dickschat J.S."/>
            <person name="Galuszka P."/>
            <person name="Gueldener U."/>
            <person name="Tudzynski B."/>
        </authorList>
    </citation>
    <scope>NUCLEOTIDE SEQUENCE [LARGE SCALE GENOMIC DNA]</scope>
    <source>
        <strain evidence="4">ET1</strain>
    </source>
</reference>
<comment type="caution">
    <text evidence="3">The sequence shown here is derived from an EMBL/GenBank/DDBJ whole genome shotgun (WGS) entry which is preliminary data.</text>
</comment>
<dbReference type="EMBL" id="FJOF01000021">
    <property type="protein sequence ID" value="CZR49902.1"/>
    <property type="molecule type" value="Genomic_DNA"/>
</dbReference>
<dbReference type="GeneID" id="42060962"/>
<organism evidence="3 4">
    <name type="scientific">Fusarium proliferatum (strain ET1)</name>
    <name type="common">Orchid endophyte fungus</name>
    <dbReference type="NCBI Taxonomy" id="1227346"/>
    <lineage>
        <taxon>Eukaryota</taxon>
        <taxon>Fungi</taxon>
        <taxon>Dikarya</taxon>
        <taxon>Ascomycota</taxon>
        <taxon>Pezizomycotina</taxon>
        <taxon>Sordariomycetes</taxon>
        <taxon>Hypocreomycetidae</taxon>
        <taxon>Hypocreales</taxon>
        <taxon>Nectriaceae</taxon>
        <taxon>Fusarium</taxon>
        <taxon>Fusarium fujikuroi species complex</taxon>
    </lineage>
</organism>
<evidence type="ECO:0000256" key="2">
    <source>
        <dbReference type="SAM" id="MobiDB-lite"/>
    </source>
</evidence>
<dbReference type="RefSeq" id="XP_031090396.1">
    <property type="nucleotide sequence ID" value="XM_031225215.1"/>
</dbReference>
<gene>
    <name evidence="3" type="ORF">FPRO_16107</name>
</gene>
<feature type="region of interest" description="Disordered" evidence="2">
    <location>
        <begin position="635"/>
        <end position="668"/>
    </location>
</feature>
<dbReference type="Proteomes" id="UP000183971">
    <property type="component" value="Unassembled WGS sequence"/>
</dbReference>
<keyword evidence="1" id="KW-0175">Coiled coil</keyword>
<name>A0A1L7WBB2_FUSPR</name>
<evidence type="ECO:0000313" key="3">
    <source>
        <dbReference type="EMBL" id="CZR49902.1"/>
    </source>
</evidence>